<dbReference type="Pfam" id="PF06178">
    <property type="entry name" value="KdgM"/>
    <property type="match status" value="1"/>
</dbReference>
<comment type="caution">
    <text evidence="3">The sequence shown here is derived from an EMBL/GenBank/DDBJ whole genome shotgun (WGS) entry which is preliminary data.</text>
</comment>
<name>A0ABQ0J902_9VIBR</name>
<evidence type="ECO:0000256" key="2">
    <source>
        <dbReference type="SAM" id="SignalP"/>
    </source>
</evidence>
<dbReference type="InterPro" id="IPR009331">
    <property type="entry name" value="Oligogalacturonate-sp_porin"/>
</dbReference>
<evidence type="ECO:0000313" key="4">
    <source>
        <dbReference type="Proteomes" id="UP000029223"/>
    </source>
</evidence>
<dbReference type="EMBL" id="BBMS01000008">
    <property type="protein sequence ID" value="GAL25249.1"/>
    <property type="molecule type" value="Genomic_DNA"/>
</dbReference>
<evidence type="ECO:0000313" key="3">
    <source>
        <dbReference type="EMBL" id="GAL25249.1"/>
    </source>
</evidence>
<reference evidence="4" key="2">
    <citation type="submission" date="2014-09" db="EMBL/GenBank/DDBJ databases">
        <authorList>
            <consortium name="NBRP consortium"/>
            <person name="Sawabe T."/>
            <person name="Meirelles P."/>
            <person name="Nakanishi M."/>
            <person name="Sayaka M."/>
            <person name="Hattori M."/>
            <person name="Ohkuma M."/>
        </authorList>
    </citation>
    <scope>NUCLEOTIDE SEQUENCE [LARGE SCALE GENOMIC DNA]</scope>
    <source>
        <strain evidence="4">JCM 19239</strain>
    </source>
</reference>
<dbReference type="Proteomes" id="UP000029223">
    <property type="component" value="Unassembled WGS sequence"/>
</dbReference>
<dbReference type="PANTHER" id="PTHR38105">
    <property type="entry name" value="OUTER MEMBRANE PROTEIN-RELATED-RELATED"/>
    <property type="match status" value="1"/>
</dbReference>
<keyword evidence="4" id="KW-1185">Reference proteome</keyword>
<feature type="signal peptide" evidence="2">
    <location>
        <begin position="1"/>
        <end position="18"/>
    </location>
</feature>
<dbReference type="PANTHER" id="PTHR38105:SF5">
    <property type="entry name" value="OUTER MEMBRANE PROTEIN"/>
    <property type="match status" value="1"/>
</dbReference>
<accession>A0ABQ0J902</accession>
<organism evidence="3 4">
    <name type="scientific">Vibrio variabilis</name>
    <dbReference type="NCBI Taxonomy" id="990271"/>
    <lineage>
        <taxon>Bacteria</taxon>
        <taxon>Pseudomonadati</taxon>
        <taxon>Pseudomonadota</taxon>
        <taxon>Gammaproteobacteria</taxon>
        <taxon>Vibrionales</taxon>
        <taxon>Vibrionaceae</taxon>
        <taxon>Vibrio</taxon>
    </lineage>
</organism>
<sequence>MSTLNKVTVALVSVFATAAVTAASLDLRQEYKHDDGSYASRVKIGSSVGNHYFGVEAKQKGKPFSDLEAGDNEFEYGYNFNLDEHWRIQTSMPITFGGGQTTYKPQVRVQYKFDSGLTAKMRYRHEFRNYAGDRTATGRDGDEHGSLNRSKLTANLDYNWNNWQFGAEANYAEDVFNKDWRMGTNERYEWDYNFKIGYKESDWAWRPYVEFGNVQCTSSDVCDSGRQLRSRVGVTYSF</sequence>
<feature type="chain" id="PRO_5045236827" evidence="2">
    <location>
        <begin position="19"/>
        <end position="238"/>
    </location>
</feature>
<gene>
    <name evidence="3" type="ORF">JCM19239_5139</name>
</gene>
<reference evidence="4" key="1">
    <citation type="submission" date="2014-09" db="EMBL/GenBank/DDBJ databases">
        <title>Vibrio variabilis JCM 19239. (C206) whole genome shotgun sequence.</title>
        <authorList>
            <person name="Sawabe T."/>
            <person name="Meirelles P."/>
            <person name="Nakanishi M."/>
            <person name="Sayaka M."/>
            <person name="Hattori M."/>
            <person name="Ohkuma M."/>
        </authorList>
    </citation>
    <scope>NUCLEOTIDE SEQUENCE [LARGE SCALE GENOMIC DNA]</scope>
    <source>
        <strain evidence="4">JCM 19239</strain>
    </source>
</reference>
<keyword evidence="1 2" id="KW-0732">Signal</keyword>
<protein>
    <submittedName>
        <fullName evidence="3">N-acetylneuraminic acid outer membrane channel protein NanC</fullName>
    </submittedName>
</protein>
<evidence type="ECO:0000256" key="1">
    <source>
        <dbReference type="ARBA" id="ARBA00022729"/>
    </source>
</evidence>
<dbReference type="InterPro" id="IPR053713">
    <property type="entry name" value="Bact_OM_Channel_sf"/>
</dbReference>
<proteinExistence type="predicted"/>
<dbReference type="Gene3D" id="2.40.160.40">
    <property type="entry name" value="monomeric porin ompg"/>
    <property type="match status" value="1"/>
</dbReference>